<evidence type="ECO:0000256" key="1">
    <source>
        <dbReference type="ARBA" id="ARBA00005084"/>
    </source>
</evidence>
<name>A0AAV0XV16_9HEMI</name>
<protein>
    <recommendedName>
        <fullName evidence="4">Hydroxymethylglutaryl-CoA reductase (NADPH)</fullName>
    </recommendedName>
</protein>
<dbReference type="PROSITE" id="PS50065">
    <property type="entry name" value="HMG_COA_REDUCTASE_4"/>
    <property type="match status" value="1"/>
</dbReference>
<dbReference type="GO" id="GO:0015936">
    <property type="term" value="P:coenzyme A metabolic process"/>
    <property type="evidence" value="ECO:0007669"/>
    <property type="project" value="InterPro"/>
</dbReference>
<evidence type="ECO:0000313" key="3">
    <source>
        <dbReference type="Proteomes" id="UP001160148"/>
    </source>
</evidence>
<dbReference type="GO" id="GO:0008299">
    <property type="term" value="P:isoprenoid biosynthetic process"/>
    <property type="evidence" value="ECO:0007669"/>
    <property type="project" value="TreeGrafter"/>
</dbReference>
<dbReference type="GO" id="GO:0005778">
    <property type="term" value="C:peroxisomal membrane"/>
    <property type="evidence" value="ECO:0007669"/>
    <property type="project" value="TreeGrafter"/>
</dbReference>
<dbReference type="InterPro" id="IPR023074">
    <property type="entry name" value="HMG_CoA_Rdtase_cat_sf"/>
</dbReference>
<comment type="caution">
    <text evidence="2">The sequence shown here is derived from an EMBL/GenBank/DDBJ whole genome shotgun (WGS) entry which is preliminary data.</text>
</comment>
<dbReference type="AlphaFoldDB" id="A0AAV0XV16"/>
<dbReference type="Proteomes" id="UP001160148">
    <property type="component" value="Unassembled WGS sequence"/>
</dbReference>
<proteinExistence type="predicted"/>
<organism evidence="2 3">
    <name type="scientific">Macrosiphum euphorbiae</name>
    <name type="common">potato aphid</name>
    <dbReference type="NCBI Taxonomy" id="13131"/>
    <lineage>
        <taxon>Eukaryota</taxon>
        <taxon>Metazoa</taxon>
        <taxon>Ecdysozoa</taxon>
        <taxon>Arthropoda</taxon>
        <taxon>Hexapoda</taxon>
        <taxon>Insecta</taxon>
        <taxon>Pterygota</taxon>
        <taxon>Neoptera</taxon>
        <taxon>Paraneoptera</taxon>
        <taxon>Hemiptera</taxon>
        <taxon>Sternorrhyncha</taxon>
        <taxon>Aphidomorpha</taxon>
        <taxon>Aphidoidea</taxon>
        <taxon>Aphididae</taxon>
        <taxon>Macrosiphini</taxon>
        <taxon>Macrosiphum</taxon>
    </lineage>
</organism>
<dbReference type="PRINTS" id="PR00071">
    <property type="entry name" value="HMGCOARDTASE"/>
</dbReference>
<dbReference type="InterPro" id="IPR009029">
    <property type="entry name" value="HMG_CoA_Rdtase_sub-bd_dom_sf"/>
</dbReference>
<dbReference type="GO" id="GO:0005789">
    <property type="term" value="C:endoplasmic reticulum membrane"/>
    <property type="evidence" value="ECO:0007669"/>
    <property type="project" value="TreeGrafter"/>
</dbReference>
<sequence length="98" mass="10267">MEVLSLSGNFCSDKKSVTVYWIEGSGKFVVSKAIAPSKIVTEVLKTTVAALVDVNISKNLIGPAIAGSIGENNAHVANVLTTVYIATGLVNKQLFLST</sequence>
<keyword evidence="3" id="KW-1185">Reference proteome</keyword>
<dbReference type="Pfam" id="PF00368">
    <property type="entry name" value="HMG-CoA_red"/>
    <property type="match status" value="1"/>
</dbReference>
<dbReference type="PANTHER" id="PTHR10572:SF24">
    <property type="entry name" value="3-HYDROXY-3-METHYLGLUTARYL-COENZYME A REDUCTASE"/>
    <property type="match status" value="1"/>
</dbReference>
<dbReference type="GO" id="GO:0004420">
    <property type="term" value="F:hydroxymethylglutaryl-CoA reductase (NADPH) activity"/>
    <property type="evidence" value="ECO:0007669"/>
    <property type="project" value="InterPro"/>
</dbReference>
<dbReference type="Gene3D" id="3.90.770.10">
    <property type="entry name" value="3-hydroxy-3-methylglutaryl-coenzyme A Reductase, Chain A, domain 2"/>
    <property type="match status" value="1"/>
</dbReference>
<gene>
    <name evidence="2" type="ORF">MEUPH1_LOCUS25289</name>
</gene>
<dbReference type="PANTHER" id="PTHR10572">
    <property type="entry name" value="3-HYDROXY-3-METHYLGLUTARYL-COENZYME A REDUCTASE"/>
    <property type="match status" value="1"/>
</dbReference>
<dbReference type="InterPro" id="IPR002202">
    <property type="entry name" value="HMG_CoA_Rdtase"/>
</dbReference>
<accession>A0AAV0XV16</accession>
<evidence type="ECO:0000313" key="2">
    <source>
        <dbReference type="EMBL" id="CAI6371262.1"/>
    </source>
</evidence>
<evidence type="ECO:0008006" key="4">
    <source>
        <dbReference type="Google" id="ProtNLM"/>
    </source>
</evidence>
<comment type="pathway">
    <text evidence="1">Metabolic intermediate biosynthesis; (R)-mevalonate biosynthesis; (R)-mevalonate from acetyl-CoA: step 3/3.</text>
</comment>
<reference evidence="2 3" key="1">
    <citation type="submission" date="2023-01" db="EMBL/GenBank/DDBJ databases">
        <authorList>
            <person name="Whitehead M."/>
        </authorList>
    </citation>
    <scope>NUCLEOTIDE SEQUENCE [LARGE SCALE GENOMIC DNA]</scope>
</reference>
<dbReference type="SUPFAM" id="SSF56542">
    <property type="entry name" value="Substrate-binding domain of HMG-CoA reductase"/>
    <property type="match status" value="1"/>
</dbReference>
<dbReference type="GO" id="GO:0016126">
    <property type="term" value="P:sterol biosynthetic process"/>
    <property type="evidence" value="ECO:0007669"/>
    <property type="project" value="TreeGrafter"/>
</dbReference>
<dbReference type="EMBL" id="CARXXK010000871">
    <property type="protein sequence ID" value="CAI6371262.1"/>
    <property type="molecule type" value="Genomic_DNA"/>
</dbReference>